<evidence type="ECO:0000256" key="6">
    <source>
        <dbReference type="ARBA" id="ARBA00022695"/>
    </source>
</evidence>
<dbReference type="InterPro" id="IPR011004">
    <property type="entry name" value="Trimer_LpxA-like_sf"/>
</dbReference>
<dbReference type="CDD" id="cd02540">
    <property type="entry name" value="GT2_GlmU_N_bac"/>
    <property type="match status" value="1"/>
</dbReference>
<keyword evidence="10 18" id="KW-0133">Cell shape</keyword>
<comment type="subcellular location">
    <subcellularLocation>
        <location evidence="1 18">Cytoplasm</location>
    </subcellularLocation>
</comment>
<feature type="region of interest" description="Linker" evidence="18">
    <location>
        <begin position="260"/>
        <end position="280"/>
    </location>
</feature>
<dbReference type="InterPro" id="IPR018357">
    <property type="entry name" value="Hexapep_transf_CS"/>
</dbReference>
<keyword evidence="4 18" id="KW-0963">Cytoplasm</keyword>
<dbReference type="UniPathway" id="UPA00113">
    <property type="reaction ID" value="UER00532"/>
</dbReference>
<feature type="domain" description="MobA-like NTP transferase" evidence="20">
    <location>
        <begin position="37"/>
        <end position="160"/>
    </location>
</feature>
<comment type="pathway">
    <text evidence="18">Nucleotide-sugar biosynthesis; UDP-N-acetyl-alpha-D-glucosamine biosynthesis; N-acetyl-alpha-D-glucosamine 1-phosphate from alpha-D-glucosamine 6-phosphate (route II): step 2/2.</text>
</comment>
<evidence type="ECO:0000259" key="20">
    <source>
        <dbReference type="Pfam" id="PF12804"/>
    </source>
</evidence>
<feature type="binding site" evidence="18">
    <location>
        <position position="105"/>
    </location>
    <ligand>
        <name>UDP-N-acetyl-alpha-D-glucosamine</name>
        <dbReference type="ChEBI" id="CHEBI:57705"/>
    </ligand>
</feature>
<dbReference type="GO" id="GO:0000287">
    <property type="term" value="F:magnesium ion binding"/>
    <property type="evidence" value="ECO:0007669"/>
    <property type="project" value="UniProtKB-UniRule"/>
</dbReference>
<dbReference type="InterPro" id="IPR038009">
    <property type="entry name" value="GlmU_C_LbH"/>
</dbReference>
<evidence type="ECO:0000256" key="18">
    <source>
        <dbReference type="HAMAP-Rule" id="MF_01631"/>
    </source>
</evidence>
<feature type="binding site" evidence="18">
    <location>
        <position position="346"/>
    </location>
    <ligand>
        <name>UDP-N-acetyl-alpha-D-glucosamine</name>
        <dbReference type="ChEBI" id="CHEBI:57705"/>
    </ligand>
</feature>
<dbReference type="NCBIfam" id="NF010933">
    <property type="entry name" value="PRK14353.1"/>
    <property type="match status" value="1"/>
</dbReference>
<feature type="binding site" evidence="18">
    <location>
        <position position="188"/>
    </location>
    <ligand>
        <name>UDP-N-acetyl-alpha-D-glucosamine</name>
        <dbReference type="ChEBI" id="CHEBI:57705"/>
    </ligand>
</feature>
<dbReference type="NCBIfam" id="TIGR01173">
    <property type="entry name" value="glmU"/>
    <property type="match status" value="1"/>
</dbReference>
<accession>T0HFL5</accession>
<keyword evidence="5 18" id="KW-0808">Transferase</keyword>
<dbReference type="eggNOG" id="COG1207">
    <property type="taxonomic scope" value="Bacteria"/>
</dbReference>
<evidence type="ECO:0000256" key="7">
    <source>
        <dbReference type="ARBA" id="ARBA00022723"/>
    </source>
</evidence>
<comment type="similarity">
    <text evidence="2 18">In the C-terminal section; belongs to the transferase hexapeptide repeat family.</text>
</comment>
<reference evidence="21 22" key="1">
    <citation type="journal article" date="2013" name="Genome Announc.">
        <title>Draft Genome Sequence of Sphingobium lactosutens Strain DS20T, Isolated from a Hexachlorocyclohexane Dumpsite.</title>
        <authorList>
            <person name="Kumar R."/>
            <person name="Dwivedi V."/>
            <person name="Negi V."/>
            <person name="Khurana J.P."/>
            <person name="Lal R."/>
        </authorList>
    </citation>
    <scope>NUCLEOTIDE SEQUENCE [LARGE SCALE GENOMIC DNA]</scope>
    <source>
        <strain evidence="21 22">DS20</strain>
    </source>
</reference>
<feature type="binding site" evidence="18">
    <location>
        <position position="257"/>
    </location>
    <ligand>
        <name>UDP-N-acetyl-alpha-D-glucosamine</name>
        <dbReference type="ChEBI" id="CHEBI:57705"/>
    </ligand>
</feature>
<sequence length="477" mass="50269">MPRARWQRQGKHGTERPAQANHREIIVTSSAARPLAVIILAAGQGTRMKSSLHKVLHPVAGRPMLLHLLASAAQLSPQRQVVVVGAGRDQVERAVEGTGAVIAVQEQQLGTGHAVAQAHDALAGFAGDVLILYGDVPLVRADTMRAMLDRLNRGDEPRAVVLGFRPDDAAAYGRIIADGQGIIEKMVEYKDADDPERAVTLCNSGLMAVRSTDLFVLLDAIGNNNAAGEYYLPDIVMLPGGQSAVIETDAWEVAGVNSRAELAGVEALWQARRRADAMRDGVTLVAPDTVFFSHDTQLGRDVVVQPNVVFGPGVTVADNVTIHAFSHLEGASVDSGAEIGPYARLRPGAQIGAKAKVGNFVEIKKATLGEGAKANHLSYIGDASVGAGANIGAGTITCNYDGYFKYRTDIGAGAFIGSNSALVAPVSIGAGAIVAAGSVVTRPVEPDSLCLVRPEQVGKTGWAARFRERMQARKPHK</sequence>
<evidence type="ECO:0000313" key="22">
    <source>
        <dbReference type="Proteomes" id="UP000015531"/>
    </source>
</evidence>
<keyword evidence="12 18" id="KW-0511">Multifunctional enzyme</keyword>
<feature type="binding site" evidence="18">
    <location>
        <begin position="40"/>
        <end position="43"/>
    </location>
    <ligand>
        <name>UDP-N-acetyl-alpha-D-glucosamine</name>
        <dbReference type="ChEBI" id="CHEBI:57705"/>
    </ligand>
</feature>
<dbReference type="Pfam" id="PF12804">
    <property type="entry name" value="NTP_transf_3"/>
    <property type="match status" value="1"/>
</dbReference>
<organism evidence="21 22">
    <name type="scientific">Sphingobium lactosutens DS20</name>
    <dbReference type="NCBI Taxonomy" id="1331060"/>
    <lineage>
        <taxon>Bacteria</taxon>
        <taxon>Pseudomonadati</taxon>
        <taxon>Pseudomonadota</taxon>
        <taxon>Alphaproteobacteria</taxon>
        <taxon>Sphingomonadales</taxon>
        <taxon>Sphingomonadaceae</taxon>
        <taxon>Sphingobium</taxon>
    </lineage>
</organism>
<dbReference type="GO" id="GO:0005737">
    <property type="term" value="C:cytoplasm"/>
    <property type="evidence" value="ECO:0007669"/>
    <property type="project" value="UniProtKB-SubCell"/>
</dbReference>
<proteinExistence type="inferred from homology"/>
<feature type="binding site" evidence="18">
    <location>
        <position position="379"/>
    </location>
    <ligand>
        <name>UDP-N-acetyl-alpha-D-glucosamine</name>
        <dbReference type="ChEBI" id="CHEBI:57705"/>
    </ligand>
</feature>
<comment type="subunit">
    <text evidence="18">Homotrimer.</text>
</comment>
<dbReference type="PROSITE" id="PS00101">
    <property type="entry name" value="HEXAPEP_TRANSFERASES"/>
    <property type="match status" value="1"/>
</dbReference>
<dbReference type="InterPro" id="IPR005882">
    <property type="entry name" value="Bifunctional_GlmU"/>
</dbReference>
<comment type="function">
    <text evidence="17 18">Catalyzes the last two sequential reactions in the de novo biosynthetic pathway for UDP-N-acetylglucosamine (UDP-GlcNAc). The C-terminal domain catalyzes the transfer of acetyl group from acetyl coenzyme A to glucosamine-1-phosphate (GlcN-1-P) to produce N-acetylglucosamine-1-phosphate (GlcNAc-1-P), which is converted into UDP-GlcNAc by the transfer of uridine 5-monophosphate (from uridine 5-triphosphate), a reaction catalyzed by the N-terminal domain.</text>
</comment>
<keyword evidence="11 18" id="KW-0573">Peptidoglycan synthesis</keyword>
<feature type="binding site" evidence="18">
    <location>
        <begin position="133"/>
        <end position="135"/>
    </location>
    <ligand>
        <name>UDP-N-acetyl-alpha-D-glucosamine</name>
        <dbReference type="ChEBI" id="CHEBI:57705"/>
    </ligand>
</feature>
<dbReference type="SUPFAM" id="SSF51161">
    <property type="entry name" value="Trimeric LpxA-like enzymes"/>
    <property type="match status" value="1"/>
</dbReference>
<evidence type="ECO:0000256" key="3">
    <source>
        <dbReference type="ARBA" id="ARBA00007947"/>
    </source>
</evidence>
<feature type="binding site" evidence="18">
    <location>
        <position position="418"/>
    </location>
    <ligand>
        <name>acetyl-CoA</name>
        <dbReference type="ChEBI" id="CHEBI:57288"/>
    </ligand>
</feature>
<feature type="binding site" evidence="18">
    <location>
        <position position="393"/>
    </location>
    <ligand>
        <name>acetyl-CoA</name>
        <dbReference type="ChEBI" id="CHEBI:57288"/>
    </ligand>
</feature>
<evidence type="ECO:0000256" key="9">
    <source>
        <dbReference type="ARBA" id="ARBA00022842"/>
    </source>
</evidence>
<evidence type="ECO:0000256" key="1">
    <source>
        <dbReference type="ARBA" id="ARBA00004496"/>
    </source>
</evidence>
<keyword evidence="13 18" id="KW-0012">Acyltransferase</keyword>
<evidence type="ECO:0000256" key="14">
    <source>
        <dbReference type="ARBA" id="ARBA00023316"/>
    </source>
</evidence>
<keyword evidence="9 18" id="KW-0460">Magnesium</keyword>
<dbReference type="CDD" id="cd03353">
    <property type="entry name" value="LbH_GlmU_C"/>
    <property type="match status" value="1"/>
</dbReference>
<feature type="binding site" evidence="18">
    <location>
        <position position="257"/>
    </location>
    <ligand>
        <name>Mg(2+)</name>
        <dbReference type="ChEBI" id="CHEBI:18420"/>
    </ligand>
</feature>
<feature type="binding site" evidence="18">
    <location>
        <begin position="399"/>
        <end position="400"/>
    </location>
    <ligand>
        <name>acetyl-CoA</name>
        <dbReference type="ChEBI" id="CHEBI:57288"/>
    </ligand>
</feature>
<dbReference type="GO" id="GO:0016020">
    <property type="term" value="C:membrane"/>
    <property type="evidence" value="ECO:0007669"/>
    <property type="project" value="GOC"/>
</dbReference>
<dbReference type="GO" id="GO:0009252">
    <property type="term" value="P:peptidoglycan biosynthetic process"/>
    <property type="evidence" value="ECO:0007669"/>
    <property type="project" value="UniProtKB-UniRule"/>
</dbReference>
<dbReference type="PATRIC" id="fig|1331060.3.peg.5053"/>
<dbReference type="InterPro" id="IPR029044">
    <property type="entry name" value="Nucleotide-diphossugar_trans"/>
</dbReference>
<evidence type="ECO:0000256" key="15">
    <source>
        <dbReference type="ARBA" id="ARBA00048247"/>
    </source>
</evidence>
<dbReference type="HAMAP" id="MF_01631">
    <property type="entry name" value="GlmU"/>
    <property type="match status" value="1"/>
</dbReference>
<evidence type="ECO:0000256" key="8">
    <source>
        <dbReference type="ARBA" id="ARBA00022737"/>
    </source>
</evidence>
<feature type="region of interest" description="Pyrophosphorylase" evidence="18">
    <location>
        <begin position="1"/>
        <end position="259"/>
    </location>
</feature>
<keyword evidence="6 18" id="KW-0548">Nucleotidyltransferase</keyword>
<dbReference type="GO" id="GO:0006048">
    <property type="term" value="P:UDP-N-acetylglucosamine biosynthetic process"/>
    <property type="evidence" value="ECO:0007669"/>
    <property type="project" value="UniProtKB-UniPathway"/>
</dbReference>
<evidence type="ECO:0000256" key="16">
    <source>
        <dbReference type="ARBA" id="ARBA00048493"/>
    </source>
</evidence>
<dbReference type="EMBL" id="ATDP01000109">
    <property type="protein sequence ID" value="EQB10893.1"/>
    <property type="molecule type" value="Genomic_DNA"/>
</dbReference>
<feature type="compositionally biased region" description="Basic residues" evidence="19">
    <location>
        <begin position="1"/>
        <end position="11"/>
    </location>
</feature>
<feature type="region of interest" description="N-acetyltransferase" evidence="18">
    <location>
        <begin position="281"/>
        <end position="477"/>
    </location>
</feature>
<protein>
    <recommendedName>
        <fullName evidence="18">Bifunctional protein GlmU</fullName>
    </recommendedName>
    <domain>
        <recommendedName>
            <fullName evidence="18">UDP-N-acetylglucosamine pyrophosphorylase</fullName>
            <ecNumber evidence="18">2.7.7.23</ecNumber>
        </recommendedName>
        <alternativeName>
            <fullName evidence="18">N-acetylglucosamine-1-phosphate uridyltransferase</fullName>
        </alternativeName>
    </domain>
    <domain>
        <recommendedName>
            <fullName evidence="18">Glucosamine-1-phosphate N-acetyltransferase</fullName>
            <ecNumber evidence="18">2.3.1.157</ecNumber>
        </recommendedName>
    </domain>
</protein>
<evidence type="ECO:0000313" key="21">
    <source>
        <dbReference type="EMBL" id="EQB10893.1"/>
    </source>
</evidence>
<dbReference type="GO" id="GO:0009245">
    <property type="term" value="P:lipid A biosynthetic process"/>
    <property type="evidence" value="ECO:0007669"/>
    <property type="project" value="UniProtKB-UniRule"/>
</dbReference>
<feature type="binding site" evidence="18">
    <location>
        <begin position="110"/>
        <end position="111"/>
    </location>
    <ligand>
        <name>UDP-N-acetyl-alpha-D-glucosamine</name>
        <dbReference type="ChEBI" id="CHEBI:57705"/>
    </ligand>
</feature>
<comment type="pathway">
    <text evidence="18">Nucleotide-sugar biosynthesis; UDP-N-acetyl-alpha-D-glucosamine biosynthesis; UDP-N-acetyl-alpha-D-glucosamine from N-acetyl-alpha-D-glucosamine 1-phosphate: step 1/1.</text>
</comment>
<feature type="binding site" evidence="18">
    <location>
        <position position="436"/>
    </location>
    <ligand>
        <name>acetyl-CoA</name>
        <dbReference type="ChEBI" id="CHEBI:57288"/>
    </ligand>
</feature>
<dbReference type="Gene3D" id="3.90.550.10">
    <property type="entry name" value="Spore Coat Polysaccharide Biosynthesis Protein SpsA, Chain A"/>
    <property type="match status" value="1"/>
</dbReference>
<comment type="similarity">
    <text evidence="3 18">In the N-terminal section; belongs to the N-acetylglucosamine-1-phosphate uridyltransferase family.</text>
</comment>
<evidence type="ECO:0000256" key="5">
    <source>
        <dbReference type="ARBA" id="ARBA00022679"/>
    </source>
</evidence>
<dbReference type="GO" id="GO:0008360">
    <property type="term" value="P:regulation of cell shape"/>
    <property type="evidence" value="ECO:0007669"/>
    <property type="project" value="UniProtKB-KW"/>
</dbReference>
<feature type="binding site" evidence="18">
    <location>
        <position position="453"/>
    </location>
    <ligand>
        <name>acetyl-CoA</name>
        <dbReference type="ChEBI" id="CHEBI:57288"/>
    </ligand>
</feature>
<comment type="caution">
    <text evidence="21">The sequence shown here is derived from an EMBL/GenBank/DDBJ whole genome shotgun (WGS) entry which is preliminary data.</text>
</comment>
<evidence type="ECO:0000256" key="11">
    <source>
        <dbReference type="ARBA" id="ARBA00022984"/>
    </source>
</evidence>
<dbReference type="UniPathway" id="UPA00973"/>
<dbReference type="GO" id="GO:0071555">
    <property type="term" value="P:cell wall organization"/>
    <property type="evidence" value="ECO:0007669"/>
    <property type="project" value="UniProtKB-KW"/>
</dbReference>
<evidence type="ECO:0000256" key="13">
    <source>
        <dbReference type="ARBA" id="ARBA00023315"/>
    </source>
</evidence>
<comment type="pathway">
    <text evidence="18">Bacterial outer membrane biogenesis; LPS lipid A biosynthesis.</text>
</comment>
<feature type="binding site" evidence="18">
    <location>
        <position position="203"/>
    </location>
    <ligand>
        <name>UDP-N-acetyl-alpha-D-glucosamine</name>
        <dbReference type="ChEBI" id="CHEBI:57705"/>
    </ligand>
</feature>
<keyword evidence="14 18" id="KW-0961">Cell wall biogenesis/degradation</keyword>
<dbReference type="EC" id="2.7.7.23" evidence="18"/>
<evidence type="ECO:0000256" key="4">
    <source>
        <dbReference type="ARBA" id="ARBA00022490"/>
    </source>
</evidence>
<dbReference type="GO" id="GO:0003977">
    <property type="term" value="F:UDP-N-acetylglucosamine diphosphorylase activity"/>
    <property type="evidence" value="ECO:0007669"/>
    <property type="project" value="UniProtKB-UniRule"/>
</dbReference>
<keyword evidence="22" id="KW-1185">Reference proteome</keyword>
<evidence type="ECO:0000256" key="19">
    <source>
        <dbReference type="SAM" id="MobiDB-lite"/>
    </source>
</evidence>
<gene>
    <name evidence="18 21" type="primary">glmU</name>
    <name evidence="21" type="ORF">RLDS_26015</name>
</gene>
<dbReference type="Proteomes" id="UP000015531">
    <property type="component" value="Unassembled WGS sequence"/>
</dbReference>
<dbReference type="Gene3D" id="2.160.10.10">
    <property type="entry name" value="Hexapeptide repeat proteins"/>
    <property type="match status" value="1"/>
</dbReference>
<evidence type="ECO:0000256" key="17">
    <source>
        <dbReference type="ARBA" id="ARBA00049628"/>
    </source>
</evidence>
<feature type="binding site" evidence="18">
    <location>
        <position position="135"/>
    </location>
    <ligand>
        <name>Mg(2+)</name>
        <dbReference type="ChEBI" id="CHEBI:18420"/>
    </ligand>
</feature>
<evidence type="ECO:0000256" key="2">
    <source>
        <dbReference type="ARBA" id="ARBA00007707"/>
    </source>
</evidence>
<dbReference type="SUPFAM" id="SSF53448">
    <property type="entry name" value="Nucleotide-diphospho-sugar transferases"/>
    <property type="match status" value="1"/>
</dbReference>
<dbReference type="InterPro" id="IPR025877">
    <property type="entry name" value="MobA-like_NTP_Trfase"/>
</dbReference>
<dbReference type="PANTHER" id="PTHR43584">
    <property type="entry name" value="NUCLEOTIDYL TRANSFERASE"/>
    <property type="match status" value="1"/>
</dbReference>
<dbReference type="PANTHER" id="PTHR43584:SF3">
    <property type="entry name" value="BIFUNCTIONAL PROTEIN GLMU"/>
    <property type="match status" value="1"/>
</dbReference>
<feature type="active site" description="Proton acceptor" evidence="18">
    <location>
        <position position="376"/>
    </location>
</feature>
<feature type="binding site" evidence="18">
    <location>
        <position position="173"/>
    </location>
    <ligand>
        <name>UDP-N-acetyl-alpha-D-glucosamine</name>
        <dbReference type="ChEBI" id="CHEBI:57705"/>
    </ligand>
</feature>
<evidence type="ECO:0000256" key="10">
    <source>
        <dbReference type="ARBA" id="ARBA00022960"/>
    </source>
</evidence>
<comment type="catalytic activity">
    <reaction evidence="16 18">
        <text>N-acetyl-alpha-D-glucosamine 1-phosphate + UTP + H(+) = UDP-N-acetyl-alpha-D-glucosamine + diphosphate</text>
        <dbReference type="Rhea" id="RHEA:13509"/>
        <dbReference type="ChEBI" id="CHEBI:15378"/>
        <dbReference type="ChEBI" id="CHEBI:33019"/>
        <dbReference type="ChEBI" id="CHEBI:46398"/>
        <dbReference type="ChEBI" id="CHEBI:57705"/>
        <dbReference type="ChEBI" id="CHEBI:57776"/>
        <dbReference type="EC" id="2.7.7.23"/>
    </reaction>
</comment>
<name>T0HFL5_9SPHN</name>
<dbReference type="AlphaFoldDB" id="T0HFL5"/>
<feature type="binding site" evidence="18">
    <location>
        <position position="364"/>
    </location>
    <ligand>
        <name>UDP-N-acetyl-alpha-D-glucosamine</name>
        <dbReference type="ChEBI" id="CHEBI:57705"/>
    </ligand>
</feature>
<dbReference type="InterPro" id="IPR001451">
    <property type="entry name" value="Hexapep"/>
</dbReference>
<comment type="catalytic activity">
    <reaction evidence="15 18">
        <text>alpha-D-glucosamine 1-phosphate + acetyl-CoA = N-acetyl-alpha-D-glucosamine 1-phosphate + CoA + H(+)</text>
        <dbReference type="Rhea" id="RHEA:13725"/>
        <dbReference type="ChEBI" id="CHEBI:15378"/>
        <dbReference type="ChEBI" id="CHEBI:57287"/>
        <dbReference type="ChEBI" id="CHEBI:57288"/>
        <dbReference type="ChEBI" id="CHEBI:57776"/>
        <dbReference type="ChEBI" id="CHEBI:58516"/>
        <dbReference type="EC" id="2.3.1.157"/>
    </reaction>
</comment>
<evidence type="ECO:0000256" key="12">
    <source>
        <dbReference type="ARBA" id="ARBA00023268"/>
    </source>
</evidence>
<comment type="cofactor">
    <cofactor evidence="18">
        <name>Mg(2+)</name>
        <dbReference type="ChEBI" id="CHEBI:18420"/>
    </cofactor>
    <text evidence="18">Binds 1 Mg(2+) ion per subunit.</text>
</comment>
<keyword evidence="8 18" id="KW-0677">Repeat</keyword>
<feature type="region of interest" description="Disordered" evidence="19">
    <location>
        <begin position="1"/>
        <end position="21"/>
    </location>
</feature>
<keyword evidence="7 18" id="KW-0479">Metal-binding</keyword>
<feature type="binding site" evidence="18">
    <location>
        <position position="54"/>
    </location>
    <ligand>
        <name>UDP-N-acetyl-alpha-D-glucosamine</name>
        <dbReference type="ChEBI" id="CHEBI:57705"/>
    </ligand>
</feature>
<dbReference type="EC" id="2.3.1.157" evidence="18"/>
<dbReference type="GO" id="GO:0000902">
    <property type="term" value="P:cell morphogenesis"/>
    <property type="evidence" value="ECO:0007669"/>
    <property type="project" value="UniProtKB-UniRule"/>
</dbReference>
<dbReference type="InterPro" id="IPR050065">
    <property type="entry name" value="GlmU-like"/>
</dbReference>
<feature type="binding site" evidence="18">
    <location>
        <position position="390"/>
    </location>
    <ligand>
        <name>UDP-N-acetyl-alpha-D-glucosamine</name>
        <dbReference type="ChEBI" id="CHEBI:57705"/>
    </ligand>
</feature>
<dbReference type="Pfam" id="PF00132">
    <property type="entry name" value="Hexapep"/>
    <property type="match status" value="2"/>
</dbReference>
<dbReference type="GO" id="GO:0019134">
    <property type="term" value="F:glucosamine-1-phosphate N-acetyltransferase activity"/>
    <property type="evidence" value="ECO:0007669"/>
    <property type="project" value="UniProtKB-UniRule"/>
</dbReference>